<dbReference type="InterPro" id="IPR050300">
    <property type="entry name" value="GDXG_lipolytic_enzyme"/>
</dbReference>
<dbReference type="SUPFAM" id="SSF53474">
    <property type="entry name" value="alpha/beta-Hydrolases"/>
    <property type="match status" value="1"/>
</dbReference>
<evidence type="ECO:0000256" key="1">
    <source>
        <dbReference type="ARBA" id="ARBA00022801"/>
    </source>
</evidence>
<keyword evidence="4" id="KW-1185">Reference proteome</keyword>
<dbReference type="EMBL" id="SZQL01000010">
    <property type="protein sequence ID" value="TKK67715.1"/>
    <property type="molecule type" value="Genomic_DNA"/>
</dbReference>
<dbReference type="Proteomes" id="UP000305848">
    <property type="component" value="Unassembled WGS sequence"/>
</dbReference>
<protein>
    <submittedName>
        <fullName evidence="3">Alpha/beta hydrolase</fullName>
    </submittedName>
</protein>
<gene>
    <name evidence="3" type="ORF">FC093_13270</name>
</gene>
<reference evidence="3 4" key="1">
    <citation type="submission" date="2019-05" db="EMBL/GenBank/DDBJ databases">
        <title>Panacibacter sp. strain 17mud1-8 Genome sequencing and assembly.</title>
        <authorList>
            <person name="Chhetri G."/>
        </authorList>
    </citation>
    <scope>NUCLEOTIDE SEQUENCE [LARGE SCALE GENOMIC DNA]</scope>
    <source>
        <strain evidence="3 4">17mud1-8</strain>
    </source>
</reference>
<evidence type="ECO:0000259" key="2">
    <source>
        <dbReference type="Pfam" id="PF20434"/>
    </source>
</evidence>
<dbReference type="AlphaFoldDB" id="A0A4U3KYH8"/>
<comment type="caution">
    <text evidence="3">The sequence shown here is derived from an EMBL/GenBank/DDBJ whole genome shotgun (WGS) entry which is preliminary data.</text>
</comment>
<dbReference type="InterPro" id="IPR049492">
    <property type="entry name" value="BD-FAE-like_dom"/>
</dbReference>
<dbReference type="OrthoDB" id="9794725at2"/>
<dbReference type="PANTHER" id="PTHR48081:SF6">
    <property type="entry name" value="PEPTIDASE S9 PROLYL OLIGOPEPTIDASE CATALYTIC DOMAIN-CONTAINING PROTEIN"/>
    <property type="match status" value="1"/>
</dbReference>
<proteinExistence type="predicted"/>
<dbReference type="Gene3D" id="3.40.50.1820">
    <property type="entry name" value="alpha/beta hydrolase"/>
    <property type="match status" value="1"/>
</dbReference>
<dbReference type="PANTHER" id="PTHR48081">
    <property type="entry name" value="AB HYDROLASE SUPERFAMILY PROTEIN C4A8.06C"/>
    <property type="match status" value="1"/>
</dbReference>
<evidence type="ECO:0000313" key="3">
    <source>
        <dbReference type="EMBL" id="TKK67715.1"/>
    </source>
</evidence>
<dbReference type="InterPro" id="IPR029058">
    <property type="entry name" value="AB_hydrolase_fold"/>
</dbReference>
<dbReference type="Pfam" id="PF20434">
    <property type="entry name" value="BD-FAE"/>
    <property type="match status" value="1"/>
</dbReference>
<sequence length="313" mass="34155">MKNLLIATIFLLVNTIAFGQQVMPLYKDSIPNFIFTQDEETTTNNGVLIISKITRPMLTAYLPPKEKATGAAVVICPGGGYAVEAAGHEGADVAKELTKAGIAAFVLKYRLPNDAAMKNKEIGPLQDAQQAIKMVRDGAAKWNINPNRIGIMGFSAGGHLASTEGTHYAKSLIENGSNTSLRPDFMILVYPVISFQDSLGHIGSRDNLLGKNPAQEKKDYYSNEMQVTDSTPPAFLVHASDDDVVKVENSIAFYLALIHHHVPAEMHIYQNGGHGFGMHLPKNKDLWLDRCKNWMAANGWLKSSGVMKSITGM</sequence>
<name>A0A4U3KYH8_9BACT</name>
<organism evidence="3 4">
    <name type="scientific">Ilyomonas limi</name>
    <dbReference type="NCBI Taxonomy" id="2575867"/>
    <lineage>
        <taxon>Bacteria</taxon>
        <taxon>Pseudomonadati</taxon>
        <taxon>Bacteroidota</taxon>
        <taxon>Chitinophagia</taxon>
        <taxon>Chitinophagales</taxon>
        <taxon>Chitinophagaceae</taxon>
        <taxon>Ilyomonas</taxon>
    </lineage>
</organism>
<accession>A0A4U3KYH8</accession>
<evidence type="ECO:0000313" key="4">
    <source>
        <dbReference type="Proteomes" id="UP000305848"/>
    </source>
</evidence>
<keyword evidence="1 3" id="KW-0378">Hydrolase</keyword>
<dbReference type="GO" id="GO:0016787">
    <property type="term" value="F:hydrolase activity"/>
    <property type="evidence" value="ECO:0007669"/>
    <property type="project" value="UniProtKB-KW"/>
</dbReference>
<dbReference type="RefSeq" id="WP_137262280.1">
    <property type="nucleotide sequence ID" value="NZ_SZQL01000010.1"/>
</dbReference>
<feature type="domain" description="BD-FAE-like" evidence="2">
    <location>
        <begin position="60"/>
        <end position="256"/>
    </location>
</feature>